<reference evidence="1 2" key="1">
    <citation type="journal article" date="2019" name="Nat. Ecol. Evol.">
        <title>Megaphylogeny resolves global patterns of mushroom evolution.</title>
        <authorList>
            <person name="Varga T."/>
            <person name="Krizsan K."/>
            <person name="Foldi C."/>
            <person name="Dima B."/>
            <person name="Sanchez-Garcia M."/>
            <person name="Sanchez-Ramirez S."/>
            <person name="Szollosi G.J."/>
            <person name="Szarkandi J.G."/>
            <person name="Papp V."/>
            <person name="Albert L."/>
            <person name="Andreopoulos W."/>
            <person name="Angelini C."/>
            <person name="Antonin V."/>
            <person name="Barry K.W."/>
            <person name="Bougher N.L."/>
            <person name="Buchanan P."/>
            <person name="Buyck B."/>
            <person name="Bense V."/>
            <person name="Catcheside P."/>
            <person name="Chovatia M."/>
            <person name="Cooper J."/>
            <person name="Damon W."/>
            <person name="Desjardin D."/>
            <person name="Finy P."/>
            <person name="Geml J."/>
            <person name="Haridas S."/>
            <person name="Hughes K."/>
            <person name="Justo A."/>
            <person name="Karasinski D."/>
            <person name="Kautmanova I."/>
            <person name="Kiss B."/>
            <person name="Kocsube S."/>
            <person name="Kotiranta H."/>
            <person name="LaButti K.M."/>
            <person name="Lechner B.E."/>
            <person name="Liimatainen K."/>
            <person name="Lipzen A."/>
            <person name="Lukacs Z."/>
            <person name="Mihaltcheva S."/>
            <person name="Morgado L.N."/>
            <person name="Niskanen T."/>
            <person name="Noordeloos M.E."/>
            <person name="Ohm R.A."/>
            <person name="Ortiz-Santana B."/>
            <person name="Ovrebo C."/>
            <person name="Racz N."/>
            <person name="Riley R."/>
            <person name="Savchenko A."/>
            <person name="Shiryaev A."/>
            <person name="Soop K."/>
            <person name="Spirin V."/>
            <person name="Szebenyi C."/>
            <person name="Tomsovsky M."/>
            <person name="Tulloss R.E."/>
            <person name="Uehling J."/>
            <person name="Grigoriev I.V."/>
            <person name="Vagvolgyi C."/>
            <person name="Papp T."/>
            <person name="Martin F.M."/>
            <person name="Miettinen O."/>
            <person name="Hibbett D.S."/>
            <person name="Nagy L.G."/>
        </authorList>
    </citation>
    <scope>NUCLEOTIDE SEQUENCE [LARGE SCALE GENOMIC DNA]</scope>
    <source>
        <strain evidence="1 2">NL-1719</strain>
    </source>
</reference>
<protein>
    <submittedName>
        <fullName evidence="1">Uncharacterized protein</fullName>
    </submittedName>
</protein>
<evidence type="ECO:0000313" key="1">
    <source>
        <dbReference type="EMBL" id="TFK65817.1"/>
    </source>
</evidence>
<proteinExistence type="predicted"/>
<evidence type="ECO:0000313" key="2">
    <source>
        <dbReference type="Proteomes" id="UP000308600"/>
    </source>
</evidence>
<organism evidence="1 2">
    <name type="scientific">Pluteus cervinus</name>
    <dbReference type="NCBI Taxonomy" id="181527"/>
    <lineage>
        <taxon>Eukaryota</taxon>
        <taxon>Fungi</taxon>
        <taxon>Dikarya</taxon>
        <taxon>Basidiomycota</taxon>
        <taxon>Agaricomycotina</taxon>
        <taxon>Agaricomycetes</taxon>
        <taxon>Agaricomycetidae</taxon>
        <taxon>Agaricales</taxon>
        <taxon>Pluteineae</taxon>
        <taxon>Pluteaceae</taxon>
        <taxon>Pluteus</taxon>
    </lineage>
</organism>
<gene>
    <name evidence="1" type="ORF">BDN72DRAFT_845129</name>
</gene>
<name>A0ACD3AJQ2_9AGAR</name>
<accession>A0ACD3AJQ2</accession>
<dbReference type="Proteomes" id="UP000308600">
    <property type="component" value="Unassembled WGS sequence"/>
</dbReference>
<keyword evidence="2" id="KW-1185">Reference proteome</keyword>
<dbReference type="EMBL" id="ML208425">
    <property type="protein sequence ID" value="TFK65817.1"/>
    <property type="molecule type" value="Genomic_DNA"/>
</dbReference>
<sequence>MNIWIFSEIREVQIKEWRGGFRRVQLKPILVFLFLRALWYVLRYLPLPGFGSVSAHAR</sequence>